<dbReference type="EMBL" id="LT635765">
    <property type="protein sequence ID" value="SGZ51800.1"/>
    <property type="molecule type" value="Genomic_DNA"/>
</dbReference>
<evidence type="ECO:0000256" key="2">
    <source>
        <dbReference type="ARBA" id="ARBA00007466"/>
    </source>
</evidence>
<sequence>MAGSQLKQLKAALKEKGLVGQTNIKRKNKKTAPSDTRRDNELKHREITKIRDEFNQFDNRINRSKHDFTVILGGKFVKAGSKQHNETSKSHSGVEKAMQLDYKAQKLIKGRSGGLVDRRFGEKNRNMTEEEKMLARFTRERQSGTKKNAFSLGSDDEYDEDEGFSLTHSGKKLDFANFEESDLGVGSNPTYVDEDSIEPPRKKSKKDVMAEIIAKSKFHKKQRQMEFQKTQEEIMDLDDDFADVMNDLHSQKSNGTNGIVPKSKEDMEYDAKVRELTYDRRSVPADRTKTAEEIALEHNEKMKKLEADRLMRMQGLQTGDADADDLDDNFWGGSDDEEGFAVEEEGEEEENSEGSEDDEEDQGGRPKRTITPAVSMPSSHEQFVEQLSTLESSKIVPHIRKISEVYHPRLAQGNKEKMDNFVGIIFEHILYLANQEDCDSQLIDGLTKLVRSMAEQYNQALVETVREEIARVQERIVDKKTEKKDLVFFVTLGYIFSASDHFHLVITPTLILMNQFLNNCISELDNISLQTIGQGLFVCDALLNYQFFAKRYDPEVVKFVERCILLLVPEPAKIGSTLSSKKYSGSVHSLLKTFKPASGVSKEPLKLQMFFENLKRSSENEFKFRLLSKALAIMDRCCTIWREKSGLIEILYSFEAILKHLAKFYAAELPVADMLGRFSKLDTNMSKSRKPLRLQEHRQLAIRTFAPKFEENFNPDKKSYDINRERQEVNKMKAQIKKEKKLAMKDLRKQTRFVARQQIGEKKQMYADYHRKMANIVNSISTVEGAEKNEYEREKKRRQQKK</sequence>
<dbReference type="AlphaFoldDB" id="A0A1L0D724"/>
<dbReference type="Pfam" id="PF04147">
    <property type="entry name" value="Nop14"/>
    <property type="match status" value="1"/>
</dbReference>
<feature type="compositionally biased region" description="Basic and acidic residues" evidence="7">
    <location>
        <begin position="198"/>
        <end position="207"/>
    </location>
</feature>
<protein>
    <submittedName>
        <fullName evidence="8">CIC11C00000001904</fullName>
    </submittedName>
</protein>
<evidence type="ECO:0000256" key="7">
    <source>
        <dbReference type="SAM" id="MobiDB-lite"/>
    </source>
</evidence>
<feature type="region of interest" description="Disordered" evidence="7">
    <location>
        <begin position="780"/>
        <end position="802"/>
    </location>
</feature>
<feature type="region of interest" description="Disordered" evidence="7">
    <location>
        <begin position="17"/>
        <end position="43"/>
    </location>
</feature>
<dbReference type="GO" id="GO:0032040">
    <property type="term" value="C:small-subunit processome"/>
    <property type="evidence" value="ECO:0007669"/>
    <property type="project" value="InterPro"/>
</dbReference>
<evidence type="ECO:0000256" key="3">
    <source>
        <dbReference type="ARBA" id="ARBA00022517"/>
    </source>
</evidence>
<feature type="compositionally biased region" description="Acidic residues" evidence="7">
    <location>
        <begin position="321"/>
        <end position="361"/>
    </location>
</feature>
<comment type="similarity">
    <text evidence="2">Belongs to the NOP14 family.</text>
</comment>
<keyword evidence="5" id="KW-0539">Nucleus</keyword>
<dbReference type="InterPro" id="IPR007276">
    <property type="entry name" value="Nop14"/>
</dbReference>
<keyword evidence="4" id="KW-0698">rRNA processing</keyword>
<evidence type="ECO:0000313" key="8">
    <source>
        <dbReference type="EMBL" id="SGZ51800.1"/>
    </source>
</evidence>
<feature type="region of interest" description="Disordered" evidence="7">
    <location>
        <begin position="318"/>
        <end position="380"/>
    </location>
</feature>
<name>A0A1L0D724_9ASCO</name>
<dbReference type="PANTHER" id="PTHR23183:SF0">
    <property type="entry name" value="NUCLEOLAR PROTEIN 14"/>
    <property type="match status" value="1"/>
</dbReference>
<gene>
    <name evidence="8" type="ORF">SAMEA4029009_CIC11G00000001904</name>
</gene>
<organism evidence="8 9">
    <name type="scientific">Sungouiella intermedia</name>
    <dbReference type="NCBI Taxonomy" id="45354"/>
    <lineage>
        <taxon>Eukaryota</taxon>
        <taxon>Fungi</taxon>
        <taxon>Dikarya</taxon>
        <taxon>Ascomycota</taxon>
        <taxon>Saccharomycotina</taxon>
        <taxon>Pichiomycetes</taxon>
        <taxon>Metschnikowiaceae</taxon>
        <taxon>Sungouiella</taxon>
    </lineage>
</organism>
<evidence type="ECO:0000256" key="1">
    <source>
        <dbReference type="ARBA" id="ARBA00004604"/>
    </source>
</evidence>
<accession>A0A1L0D724</accession>
<proteinExistence type="inferred from homology"/>
<dbReference type="GO" id="GO:0030692">
    <property type="term" value="C:Noc4p-Nop14p complex"/>
    <property type="evidence" value="ECO:0007669"/>
    <property type="project" value="TreeGrafter"/>
</dbReference>
<evidence type="ECO:0000256" key="5">
    <source>
        <dbReference type="ARBA" id="ARBA00023242"/>
    </source>
</evidence>
<evidence type="ECO:0000256" key="4">
    <source>
        <dbReference type="ARBA" id="ARBA00022552"/>
    </source>
</evidence>
<evidence type="ECO:0000313" key="9">
    <source>
        <dbReference type="Proteomes" id="UP000182259"/>
    </source>
</evidence>
<reference evidence="8 9" key="1">
    <citation type="submission" date="2016-10" db="EMBL/GenBank/DDBJ databases">
        <authorList>
            <person name="de Groot N.N."/>
        </authorList>
    </citation>
    <scope>NUCLEOTIDE SEQUENCE [LARGE SCALE GENOMIC DNA]</scope>
    <source>
        <strain evidence="8 9">PYCC 4715</strain>
    </source>
</reference>
<evidence type="ECO:0000256" key="6">
    <source>
        <dbReference type="ARBA" id="ARBA00024695"/>
    </source>
</evidence>
<dbReference type="PANTHER" id="PTHR23183">
    <property type="entry name" value="NOP14"/>
    <property type="match status" value="1"/>
</dbReference>
<comment type="subcellular location">
    <subcellularLocation>
        <location evidence="1">Nucleus</location>
        <location evidence="1">Nucleolus</location>
    </subcellularLocation>
</comment>
<dbReference type="GO" id="GO:0030490">
    <property type="term" value="P:maturation of SSU-rRNA"/>
    <property type="evidence" value="ECO:0007669"/>
    <property type="project" value="TreeGrafter"/>
</dbReference>
<dbReference type="Proteomes" id="UP000182259">
    <property type="component" value="Chromosome II"/>
</dbReference>
<feature type="compositionally biased region" description="Basic and acidic residues" evidence="7">
    <location>
        <begin position="785"/>
        <end position="794"/>
    </location>
</feature>
<keyword evidence="3" id="KW-0690">Ribosome biogenesis</keyword>
<feature type="region of interest" description="Disordered" evidence="7">
    <location>
        <begin position="186"/>
        <end position="207"/>
    </location>
</feature>
<comment type="function">
    <text evidence="6">Involved in nucleolar processing of pre-18S ribosomal RNA. Has a role in the nuclear export of 40S pre-ribosomal subunit to the cytoplasm.</text>
</comment>